<gene>
    <name evidence="9" type="ORF">KL86APRO_20540</name>
</gene>
<accession>A0A212KKR1</accession>
<evidence type="ECO:0000256" key="5">
    <source>
        <dbReference type="ARBA" id="ARBA00023004"/>
    </source>
</evidence>
<keyword evidence="4" id="KW-0249">Electron transport</keyword>
<feature type="transmembrane region" description="Helical" evidence="7">
    <location>
        <begin position="12"/>
        <end position="32"/>
    </location>
</feature>
<dbReference type="PANTHER" id="PTHR11961">
    <property type="entry name" value="CYTOCHROME C"/>
    <property type="match status" value="1"/>
</dbReference>
<evidence type="ECO:0000313" key="9">
    <source>
        <dbReference type="EMBL" id="SBW12293.1"/>
    </source>
</evidence>
<keyword evidence="5 6" id="KW-0408">Iron</keyword>
<evidence type="ECO:0000256" key="6">
    <source>
        <dbReference type="PROSITE-ProRule" id="PRU00433"/>
    </source>
</evidence>
<evidence type="ECO:0000256" key="7">
    <source>
        <dbReference type="SAM" id="Phobius"/>
    </source>
</evidence>
<name>A0A212KKR1_9PROT</name>
<dbReference type="GO" id="GO:0020037">
    <property type="term" value="F:heme binding"/>
    <property type="evidence" value="ECO:0007669"/>
    <property type="project" value="InterPro"/>
</dbReference>
<keyword evidence="7" id="KW-0472">Membrane</keyword>
<dbReference type="SUPFAM" id="SSF46626">
    <property type="entry name" value="Cytochrome c"/>
    <property type="match status" value="1"/>
</dbReference>
<sequence>MLRAIGNGAAGVVLALVVIVGVNVYGGLLVPVGAPERIAKIEGLASAGGAPEQELSFPELLQQASADDGRKVAKKCVSCHTFEPGQPAKVGPNLAGTVGRDKASKPGFAYSAALTGLPGNWSYEDLNTFLTKPAAFAPGTKMTFAGLPKAKDRAAVIAYLASLTDNPPPKPKP</sequence>
<dbReference type="PROSITE" id="PS51007">
    <property type="entry name" value="CYTC"/>
    <property type="match status" value="1"/>
</dbReference>
<dbReference type="GO" id="GO:0009055">
    <property type="term" value="F:electron transfer activity"/>
    <property type="evidence" value="ECO:0007669"/>
    <property type="project" value="InterPro"/>
</dbReference>
<dbReference type="EMBL" id="FLUO01000002">
    <property type="protein sequence ID" value="SBW12293.1"/>
    <property type="molecule type" value="Genomic_DNA"/>
</dbReference>
<dbReference type="GO" id="GO:0046872">
    <property type="term" value="F:metal ion binding"/>
    <property type="evidence" value="ECO:0007669"/>
    <property type="project" value="UniProtKB-KW"/>
</dbReference>
<feature type="domain" description="Cytochrome c" evidence="8">
    <location>
        <begin position="64"/>
        <end position="164"/>
    </location>
</feature>
<keyword evidence="7" id="KW-1133">Transmembrane helix</keyword>
<dbReference type="InterPro" id="IPR036909">
    <property type="entry name" value="Cyt_c-like_dom_sf"/>
</dbReference>
<evidence type="ECO:0000256" key="4">
    <source>
        <dbReference type="ARBA" id="ARBA00022982"/>
    </source>
</evidence>
<dbReference type="Gene3D" id="1.10.760.10">
    <property type="entry name" value="Cytochrome c-like domain"/>
    <property type="match status" value="1"/>
</dbReference>
<organism evidence="9">
    <name type="scientific">uncultured Alphaproteobacteria bacterium</name>
    <dbReference type="NCBI Taxonomy" id="91750"/>
    <lineage>
        <taxon>Bacteria</taxon>
        <taxon>Pseudomonadati</taxon>
        <taxon>Pseudomonadota</taxon>
        <taxon>Alphaproteobacteria</taxon>
        <taxon>environmental samples</taxon>
    </lineage>
</organism>
<protein>
    <submittedName>
        <fullName evidence="9">Cytochrome c</fullName>
    </submittedName>
</protein>
<evidence type="ECO:0000256" key="2">
    <source>
        <dbReference type="ARBA" id="ARBA00022617"/>
    </source>
</evidence>
<dbReference type="Pfam" id="PF00034">
    <property type="entry name" value="Cytochrom_C"/>
    <property type="match status" value="1"/>
</dbReference>
<dbReference type="InterPro" id="IPR002327">
    <property type="entry name" value="Cyt_c_1A/1B"/>
</dbReference>
<evidence type="ECO:0000256" key="3">
    <source>
        <dbReference type="ARBA" id="ARBA00022723"/>
    </source>
</evidence>
<dbReference type="InterPro" id="IPR009056">
    <property type="entry name" value="Cyt_c-like_dom"/>
</dbReference>
<keyword evidence="2 6" id="KW-0349">Heme</keyword>
<keyword evidence="3 6" id="KW-0479">Metal-binding</keyword>
<proteinExistence type="predicted"/>
<dbReference type="PRINTS" id="PR00604">
    <property type="entry name" value="CYTCHRMECIAB"/>
</dbReference>
<reference evidence="9" key="1">
    <citation type="submission" date="2016-04" db="EMBL/GenBank/DDBJ databases">
        <authorList>
            <person name="Evans L.H."/>
            <person name="Alamgir A."/>
            <person name="Owens N."/>
            <person name="Weber N.D."/>
            <person name="Virtaneva K."/>
            <person name="Barbian K."/>
            <person name="Babar A."/>
            <person name="Rosenke K."/>
        </authorList>
    </citation>
    <scope>NUCLEOTIDE SEQUENCE</scope>
    <source>
        <strain evidence="9">86</strain>
    </source>
</reference>
<keyword evidence="1" id="KW-0813">Transport</keyword>
<dbReference type="AlphaFoldDB" id="A0A212KKR1"/>
<keyword evidence="7" id="KW-0812">Transmembrane</keyword>
<evidence type="ECO:0000256" key="1">
    <source>
        <dbReference type="ARBA" id="ARBA00022448"/>
    </source>
</evidence>
<evidence type="ECO:0000259" key="8">
    <source>
        <dbReference type="PROSITE" id="PS51007"/>
    </source>
</evidence>